<dbReference type="PANTHER" id="PTHR30160">
    <property type="entry name" value="TETRAACYLDISACCHARIDE 4'-KINASE-RELATED"/>
    <property type="match status" value="1"/>
</dbReference>
<accession>A0A1C3ZC81</accession>
<dbReference type="EMBL" id="FMBA01000004">
    <property type="protein sequence ID" value="SCB80007.1"/>
    <property type="molecule type" value="Genomic_DNA"/>
</dbReference>
<dbReference type="Pfam" id="PF01075">
    <property type="entry name" value="Glyco_transf_9"/>
    <property type="match status" value="1"/>
</dbReference>
<proteinExistence type="predicted"/>
<keyword evidence="4" id="KW-1185">Reference proteome</keyword>
<evidence type="ECO:0000313" key="3">
    <source>
        <dbReference type="EMBL" id="SCB80007.1"/>
    </source>
</evidence>
<dbReference type="Gene3D" id="3.40.50.2000">
    <property type="entry name" value="Glycogen Phosphorylase B"/>
    <property type="match status" value="2"/>
</dbReference>
<dbReference type="GO" id="GO:0009244">
    <property type="term" value="P:lipopolysaccharide core region biosynthetic process"/>
    <property type="evidence" value="ECO:0007669"/>
    <property type="project" value="TreeGrafter"/>
</dbReference>
<name>A0A1C3ZC81_9GAMM</name>
<dbReference type="InterPro" id="IPR051199">
    <property type="entry name" value="LPS_LOS_Heptosyltrfase"/>
</dbReference>
<sequence length="372" mass="42794">MANKLLECIKYLNRQRNLKIKPFKLAIKLALINRKKKQRSTFILEQYNSVAILMNDQGIGDAIVTSYLIHYLRENNFKVYVLVERRIAFLFDKFILVDGVLSYDRNKGVKQIEEQLQNIKIDVVIDLVDKGPNSVRRAQIIQAINPLHTIGFNQEKYKLYDTSIFYQEYKSHISTRSQKILELMNIESAPIKYFVNIPTEAEFSARDFINPFLTSKKNIIIFNPYGSNQARSFSNSQIDIILSFLSQYDNCITIIIGEPSTISHIKTKKNIVINPLGSFFQSVALVKFSNLVISVDTSIVHIASIYDKKMLCVYNNRMIDNVFINNFVWAPNYANAIQIFTNDNLGTGLGDPIANLDIDIMLKQLKLEIEKL</sequence>
<reference evidence="4" key="1">
    <citation type="submission" date="2016-08" db="EMBL/GenBank/DDBJ databases">
        <authorList>
            <person name="Varghese N."/>
            <person name="Submissions Spin"/>
        </authorList>
    </citation>
    <scope>NUCLEOTIDE SEQUENCE [LARGE SCALE GENOMIC DNA]</scope>
    <source>
        <strain evidence="4">R-53144</strain>
    </source>
</reference>
<evidence type="ECO:0000256" key="1">
    <source>
        <dbReference type="ARBA" id="ARBA00022676"/>
    </source>
</evidence>
<dbReference type="InterPro" id="IPR002201">
    <property type="entry name" value="Glyco_trans_9"/>
</dbReference>
<evidence type="ECO:0000313" key="4">
    <source>
        <dbReference type="Proteomes" id="UP000199698"/>
    </source>
</evidence>
<dbReference type="SUPFAM" id="SSF53756">
    <property type="entry name" value="UDP-Glycosyltransferase/glycogen phosphorylase"/>
    <property type="match status" value="1"/>
</dbReference>
<keyword evidence="1" id="KW-0328">Glycosyltransferase</keyword>
<organism evidence="3 4">
    <name type="scientific">Gilliamella intestini</name>
    <dbReference type="NCBI Taxonomy" id="1798183"/>
    <lineage>
        <taxon>Bacteria</taxon>
        <taxon>Pseudomonadati</taxon>
        <taxon>Pseudomonadota</taxon>
        <taxon>Gammaproteobacteria</taxon>
        <taxon>Orbales</taxon>
        <taxon>Orbaceae</taxon>
        <taxon>Gilliamella</taxon>
    </lineage>
</organism>
<dbReference type="OrthoDB" id="89608at2"/>
<protein>
    <submittedName>
        <fullName evidence="3">ADP-heptose:LPS heptosyltransferase</fullName>
    </submittedName>
</protein>
<keyword evidence="2 3" id="KW-0808">Transferase</keyword>
<dbReference type="GO" id="GO:0008713">
    <property type="term" value="F:ADP-heptose-lipopolysaccharide heptosyltransferase activity"/>
    <property type="evidence" value="ECO:0007669"/>
    <property type="project" value="TreeGrafter"/>
</dbReference>
<dbReference type="Proteomes" id="UP000199698">
    <property type="component" value="Unassembled WGS sequence"/>
</dbReference>
<dbReference type="GO" id="GO:0005829">
    <property type="term" value="C:cytosol"/>
    <property type="evidence" value="ECO:0007669"/>
    <property type="project" value="TreeGrafter"/>
</dbReference>
<dbReference type="STRING" id="1798183.GA0061080_100421"/>
<evidence type="ECO:0000256" key="2">
    <source>
        <dbReference type="ARBA" id="ARBA00022679"/>
    </source>
</evidence>
<dbReference type="RefSeq" id="WP_091119948.1">
    <property type="nucleotide sequence ID" value="NZ_FMBA01000004.1"/>
</dbReference>
<dbReference type="AlphaFoldDB" id="A0A1C3ZC81"/>
<gene>
    <name evidence="3" type="ORF">GA0061080_100421</name>
</gene>